<gene>
    <name evidence="2" type="ORF">VKT23_011107</name>
</gene>
<sequence length="368" mass="39407">MQKLPESTKAIVVQKSTAPKGQQVYHGAVLETRPVPALKPGEVLVKMGAVAFNHRDVWIRKGLYPNIGFGCVFGADGAGTVIAASDPKDPLLNKRVFLSPQQGWYKHPDAPESSSFGVIGGVKFPAIGTFAEYVTVQRDQVIPSPTHLDDVNTAAWPLAGVTAWRATMINANVQAGHNVLITGIGGGVALVALQLCVAKGANVYVTSGNQEKIDKAKKLGAKGGANYKDKNWGKTIQALLNIHSPSNPQLDSVIDSGGGDIMNSIGSVLKQGGRVSCYGMHANPFIPFTMRQVMRNQKLLGSTMGSIQDLRDATDFISKHRIVPVVSHVIEGLESAEQGFELLNKGDQFGKVVIRVDKDVRNRAQAKL</sequence>
<dbReference type="Proteomes" id="UP001498398">
    <property type="component" value="Unassembled WGS sequence"/>
</dbReference>
<reference evidence="2 3" key="1">
    <citation type="submission" date="2024-01" db="EMBL/GenBank/DDBJ databases">
        <title>A draft genome for the cacao thread blight pathogen Marasmiellus scandens.</title>
        <authorList>
            <person name="Baruah I.K."/>
            <person name="Leung J."/>
            <person name="Bukari Y."/>
            <person name="Amoako-Attah I."/>
            <person name="Meinhardt L.W."/>
            <person name="Bailey B.A."/>
            <person name="Cohen S.P."/>
        </authorList>
    </citation>
    <scope>NUCLEOTIDE SEQUENCE [LARGE SCALE GENOMIC DNA]</scope>
    <source>
        <strain evidence="2 3">GH-19</strain>
    </source>
</reference>
<evidence type="ECO:0000313" key="3">
    <source>
        <dbReference type="Proteomes" id="UP001498398"/>
    </source>
</evidence>
<dbReference type="Gene3D" id="3.40.50.720">
    <property type="entry name" value="NAD(P)-binding Rossmann-like Domain"/>
    <property type="match status" value="1"/>
</dbReference>
<evidence type="ECO:0000313" key="2">
    <source>
        <dbReference type="EMBL" id="KAK7455234.1"/>
    </source>
</evidence>
<dbReference type="SUPFAM" id="SSF51735">
    <property type="entry name" value="NAD(P)-binding Rossmann-fold domains"/>
    <property type="match status" value="1"/>
</dbReference>
<comment type="caution">
    <text evidence="2">The sequence shown here is derived from an EMBL/GenBank/DDBJ whole genome shotgun (WGS) entry which is preliminary data.</text>
</comment>
<dbReference type="Pfam" id="PF00107">
    <property type="entry name" value="ADH_zinc_N"/>
    <property type="match status" value="1"/>
</dbReference>
<dbReference type="PANTHER" id="PTHR45033:SF3">
    <property type="entry name" value="DEHYDROGENASE, PUTATIVE (AFU_ORTHOLOGUE AFUA_2G13270)-RELATED"/>
    <property type="match status" value="1"/>
</dbReference>
<dbReference type="Pfam" id="PF08240">
    <property type="entry name" value="ADH_N"/>
    <property type="match status" value="1"/>
</dbReference>
<dbReference type="InterPro" id="IPR020843">
    <property type="entry name" value="ER"/>
</dbReference>
<keyword evidence="3" id="KW-1185">Reference proteome</keyword>
<accession>A0ABR1JAT2</accession>
<dbReference type="SUPFAM" id="SSF50129">
    <property type="entry name" value="GroES-like"/>
    <property type="match status" value="1"/>
</dbReference>
<dbReference type="InterPro" id="IPR052711">
    <property type="entry name" value="Zinc_ADH-like"/>
</dbReference>
<evidence type="ECO:0000259" key="1">
    <source>
        <dbReference type="SMART" id="SM00829"/>
    </source>
</evidence>
<dbReference type="InterPro" id="IPR013154">
    <property type="entry name" value="ADH-like_N"/>
</dbReference>
<dbReference type="InterPro" id="IPR011032">
    <property type="entry name" value="GroES-like_sf"/>
</dbReference>
<name>A0ABR1JAT2_9AGAR</name>
<protein>
    <recommendedName>
        <fullName evidence="1">Enoyl reductase (ER) domain-containing protein</fullName>
    </recommendedName>
</protein>
<dbReference type="InterPro" id="IPR036291">
    <property type="entry name" value="NAD(P)-bd_dom_sf"/>
</dbReference>
<proteinExistence type="predicted"/>
<dbReference type="PANTHER" id="PTHR45033">
    <property type="match status" value="1"/>
</dbReference>
<dbReference type="Gene3D" id="3.90.180.10">
    <property type="entry name" value="Medium-chain alcohol dehydrogenases, catalytic domain"/>
    <property type="match status" value="1"/>
</dbReference>
<feature type="domain" description="Enoyl reductase (ER)" evidence="1">
    <location>
        <begin position="27"/>
        <end position="354"/>
    </location>
</feature>
<dbReference type="InterPro" id="IPR013149">
    <property type="entry name" value="ADH-like_C"/>
</dbReference>
<dbReference type="EMBL" id="JBANRG010000023">
    <property type="protein sequence ID" value="KAK7455234.1"/>
    <property type="molecule type" value="Genomic_DNA"/>
</dbReference>
<dbReference type="SMART" id="SM00829">
    <property type="entry name" value="PKS_ER"/>
    <property type="match status" value="1"/>
</dbReference>
<organism evidence="2 3">
    <name type="scientific">Marasmiellus scandens</name>
    <dbReference type="NCBI Taxonomy" id="2682957"/>
    <lineage>
        <taxon>Eukaryota</taxon>
        <taxon>Fungi</taxon>
        <taxon>Dikarya</taxon>
        <taxon>Basidiomycota</taxon>
        <taxon>Agaricomycotina</taxon>
        <taxon>Agaricomycetes</taxon>
        <taxon>Agaricomycetidae</taxon>
        <taxon>Agaricales</taxon>
        <taxon>Marasmiineae</taxon>
        <taxon>Omphalotaceae</taxon>
        <taxon>Marasmiellus</taxon>
    </lineage>
</organism>